<gene>
    <name evidence="3" type="ORF">MNODULE_21310</name>
</gene>
<sequence length="76" mass="8213">MYERNVCGADRSVRMILGVIFAALGLFFVGSAVAKGIFFALAAIAFITALTGFCPLNKLLGLNTCKRPVWVRKSTD</sequence>
<dbReference type="Pfam" id="PF11127">
    <property type="entry name" value="YgaP-like_TM"/>
    <property type="match status" value="1"/>
</dbReference>
<organism evidence="3 4">
    <name type="scientific">Candidatus Manganitrophus noduliformans</name>
    <dbReference type="NCBI Taxonomy" id="2606439"/>
    <lineage>
        <taxon>Bacteria</taxon>
        <taxon>Pseudomonadati</taxon>
        <taxon>Nitrospirota</taxon>
        <taxon>Nitrospiria</taxon>
        <taxon>Candidatus Troglogloeales</taxon>
        <taxon>Candidatus Manganitrophaceae</taxon>
        <taxon>Candidatus Manganitrophus</taxon>
    </lineage>
</organism>
<accession>A0A7X6ICX7</accession>
<evidence type="ECO:0000313" key="3">
    <source>
        <dbReference type="EMBL" id="NKE73301.1"/>
    </source>
</evidence>
<feature type="transmembrane region" description="Helical" evidence="1">
    <location>
        <begin position="12"/>
        <end position="30"/>
    </location>
</feature>
<evidence type="ECO:0000256" key="1">
    <source>
        <dbReference type="SAM" id="Phobius"/>
    </source>
</evidence>
<keyword evidence="1" id="KW-0472">Membrane</keyword>
<protein>
    <submittedName>
        <fullName evidence="3">DUF2892 domain-containing protein</fullName>
    </submittedName>
</protein>
<keyword evidence="1" id="KW-1133">Transmembrane helix</keyword>
<dbReference type="EMBL" id="VTOW01000005">
    <property type="protein sequence ID" value="NKE73301.1"/>
    <property type="molecule type" value="Genomic_DNA"/>
</dbReference>
<comment type="caution">
    <text evidence="3">The sequence shown here is derived from an EMBL/GenBank/DDBJ whole genome shotgun (WGS) entry which is preliminary data.</text>
</comment>
<evidence type="ECO:0000259" key="2">
    <source>
        <dbReference type="Pfam" id="PF11127"/>
    </source>
</evidence>
<proteinExistence type="predicted"/>
<feature type="transmembrane region" description="Helical" evidence="1">
    <location>
        <begin position="36"/>
        <end position="56"/>
    </location>
</feature>
<dbReference type="InterPro" id="IPR021309">
    <property type="entry name" value="YgaP-like_TM"/>
</dbReference>
<name>A0A7X6ICX7_9BACT</name>
<feature type="domain" description="Inner membrane protein YgaP-like transmembrane" evidence="2">
    <location>
        <begin position="3"/>
        <end position="67"/>
    </location>
</feature>
<keyword evidence="4" id="KW-1185">Reference proteome</keyword>
<dbReference type="RefSeq" id="WP_168063226.1">
    <property type="nucleotide sequence ID" value="NZ_VTOW01000005.1"/>
</dbReference>
<keyword evidence="1" id="KW-0812">Transmembrane</keyword>
<dbReference type="AlphaFoldDB" id="A0A7X6ICX7"/>
<evidence type="ECO:0000313" key="4">
    <source>
        <dbReference type="Proteomes" id="UP000534783"/>
    </source>
</evidence>
<dbReference type="Proteomes" id="UP000534783">
    <property type="component" value="Unassembled WGS sequence"/>
</dbReference>
<reference evidence="3 4" key="1">
    <citation type="journal article" date="2020" name="Nature">
        <title>Bacterial chemolithoautotrophy via manganese oxidation.</title>
        <authorList>
            <person name="Yu H."/>
            <person name="Leadbetter J.R."/>
        </authorList>
    </citation>
    <scope>NUCLEOTIDE SEQUENCE [LARGE SCALE GENOMIC DNA]</scope>
    <source>
        <strain evidence="3 4">Mn-1</strain>
    </source>
</reference>